<dbReference type="EMBL" id="JAGINY010000001">
    <property type="protein sequence ID" value="MBP2331633.1"/>
    <property type="molecule type" value="Genomic_DNA"/>
</dbReference>
<dbReference type="RefSeq" id="WP_209651891.1">
    <property type="nucleotide sequence ID" value="NZ_CP047357.1"/>
</dbReference>
<dbReference type="Pfam" id="PF03583">
    <property type="entry name" value="LIP"/>
    <property type="match status" value="1"/>
</dbReference>
<dbReference type="InterPro" id="IPR029058">
    <property type="entry name" value="AB_hydrolase_fold"/>
</dbReference>
<dbReference type="Proteomes" id="UP001519305">
    <property type="component" value="Unassembled WGS sequence"/>
</dbReference>
<name>A0ABS4U4P8_9CORY</name>
<sequence length="419" mass="42990">MSASMVAGGPMRRRLVAALLVVVACFGVAACSGGGFEGADAGRAKPPPVVREPGTVVTEMPLSVESPSVAAARRIVYASTDAHGASNVVSGSVLEPTAKWTGDGPRPLLVIAPGTQGSADNCAPSLTMQFGTAPPPPSTHFLDLGWAVAITDYEGLGTPGGHTYLVREAQGHAVLDVARAAESLLPRESEEAEEATPIALFGFSQGGAATAAAAELAAEHAPELNIRAVYAGGVPADVPSTAEEIDGSALSGAMGYALNGLVTAYPGVGEEVTAMLGEEGRRFLDDTAAQCVGATLALWGHRDSSDFTRDGKSFARHLGSEAGPGLRAAVDKQRLGTVAPEIPVFVTHNVQDDVIPVEGARRLVRDWCEAGANVTYVEVDEDLGEASHGLAWQLTRDESFGWLVSVMGGPDAPGAEGTC</sequence>
<proteinExistence type="predicted"/>
<protein>
    <submittedName>
        <fullName evidence="1">Esterase</fullName>
    </submittedName>
</protein>
<dbReference type="SUPFAM" id="SSF53474">
    <property type="entry name" value="alpha/beta-Hydrolases"/>
    <property type="match status" value="1"/>
</dbReference>
<dbReference type="Gene3D" id="3.40.50.1820">
    <property type="entry name" value="alpha/beta hydrolase"/>
    <property type="match status" value="1"/>
</dbReference>
<reference evidence="1 2" key="1">
    <citation type="submission" date="2021-03" db="EMBL/GenBank/DDBJ databases">
        <title>Sequencing the genomes of 1000 actinobacteria strains.</title>
        <authorList>
            <person name="Klenk H.-P."/>
        </authorList>
    </citation>
    <scope>NUCLEOTIDE SEQUENCE [LARGE SCALE GENOMIC DNA]</scope>
    <source>
        <strain evidence="1 2">DSM 44506</strain>
    </source>
</reference>
<evidence type="ECO:0000313" key="2">
    <source>
        <dbReference type="Proteomes" id="UP001519305"/>
    </source>
</evidence>
<gene>
    <name evidence="1" type="ORF">JOF33_000332</name>
</gene>
<dbReference type="PANTHER" id="PTHR34853:SF1">
    <property type="entry name" value="LIPASE 5"/>
    <property type="match status" value="1"/>
</dbReference>
<dbReference type="PANTHER" id="PTHR34853">
    <property type="match status" value="1"/>
</dbReference>
<evidence type="ECO:0000313" key="1">
    <source>
        <dbReference type="EMBL" id="MBP2331633.1"/>
    </source>
</evidence>
<comment type="caution">
    <text evidence="1">The sequence shown here is derived from an EMBL/GenBank/DDBJ whole genome shotgun (WGS) entry which is preliminary data.</text>
</comment>
<keyword evidence="2" id="KW-1185">Reference proteome</keyword>
<dbReference type="Gene3D" id="1.10.260.130">
    <property type="match status" value="1"/>
</dbReference>
<organism evidence="1 2">
    <name type="scientific">Corynebacterium freneyi</name>
    <dbReference type="NCBI Taxonomy" id="134034"/>
    <lineage>
        <taxon>Bacteria</taxon>
        <taxon>Bacillati</taxon>
        <taxon>Actinomycetota</taxon>
        <taxon>Actinomycetes</taxon>
        <taxon>Mycobacteriales</taxon>
        <taxon>Corynebacteriaceae</taxon>
        <taxon>Corynebacterium</taxon>
    </lineage>
</organism>
<accession>A0ABS4U4P8</accession>
<dbReference type="PIRSF" id="PIRSF029171">
    <property type="entry name" value="Esterase_LipA"/>
    <property type="match status" value="1"/>
</dbReference>
<dbReference type="InterPro" id="IPR005152">
    <property type="entry name" value="Lipase_secreted"/>
</dbReference>